<evidence type="ECO:0008006" key="3">
    <source>
        <dbReference type="Google" id="ProtNLM"/>
    </source>
</evidence>
<evidence type="ECO:0000313" key="2">
    <source>
        <dbReference type="Proteomes" id="UP000439903"/>
    </source>
</evidence>
<comment type="caution">
    <text evidence="1">The sequence shown here is derived from an EMBL/GenBank/DDBJ whole genome shotgun (WGS) entry which is preliminary data.</text>
</comment>
<dbReference type="Proteomes" id="UP000439903">
    <property type="component" value="Unassembled WGS sequence"/>
</dbReference>
<dbReference type="AlphaFoldDB" id="A0A8H4ACK7"/>
<dbReference type="EMBL" id="WTPW01000795">
    <property type="protein sequence ID" value="KAF0479017.1"/>
    <property type="molecule type" value="Genomic_DNA"/>
</dbReference>
<proteinExistence type="predicted"/>
<dbReference type="Gene3D" id="3.80.10.10">
    <property type="entry name" value="Ribonuclease Inhibitor"/>
    <property type="match status" value="1"/>
</dbReference>
<reference evidence="1 2" key="1">
    <citation type="journal article" date="2019" name="Environ. Microbiol.">
        <title>At the nexus of three kingdoms: the genome of the mycorrhizal fungus Gigaspora margarita provides insights into plant, endobacterial and fungal interactions.</title>
        <authorList>
            <person name="Venice F."/>
            <person name="Ghignone S."/>
            <person name="Salvioli di Fossalunga A."/>
            <person name="Amselem J."/>
            <person name="Novero M."/>
            <person name="Xianan X."/>
            <person name="Sedzielewska Toro K."/>
            <person name="Morin E."/>
            <person name="Lipzen A."/>
            <person name="Grigoriev I.V."/>
            <person name="Henrissat B."/>
            <person name="Martin F.M."/>
            <person name="Bonfante P."/>
        </authorList>
    </citation>
    <scope>NUCLEOTIDE SEQUENCE [LARGE SCALE GENOMIC DNA]</scope>
    <source>
        <strain evidence="1 2">BEG34</strain>
    </source>
</reference>
<dbReference type="SUPFAM" id="SSF52047">
    <property type="entry name" value="RNI-like"/>
    <property type="match status" value="1"/>
</dbReference>
<dbReference type="InterPro" id="IPR036047">
    <property type="entry name" value="F-box-like_dom_sf"/>
</dbReference>
<evidence type="ECO:0000313" key="1">
    <source>
        <dbReference type="EMBL" id="KAF0479017.1"/>
    </source>
</evidence>
<sequence>MASKILKGDMPELMENILNNLNDDIHSLHSCTLVSRHWCKISIPILWEEPFLFETRPLFISNYFSSLGEYENFFLKRCGINEEFSKTLFDYARFLKVLNLWKFKCNVDDWIKLFNSKSHNDITSSYHITNLLFKLLIESGAILLKFSLCFSKSLEFKPVIFYSLGQNEQFFSQIQHLSFVLVDLNIESATTWLRALAKNVTKIRTLKFCEVEYNGHVHHVNDMLPLIHSFIYIIKSQEQLRKFSLFGVSYIIKFHGIISALESQKNSLQEFRIDNCNFSAEFEVLNNCKNLEILRIMYCNPILSKLSNILDYKISTLELTDYPIDARSIALILKKSGVLLQRLCFKSDHEINEEPLLIEAIKSFCTNITCLRISGFVFSTQFIELIGNFQKLQFLSLWCNTNDISDEELKIRIIQFSEILPLTLEYIYLDSWLRKYTDIFLNNCNTPLKKLSIYEIYNEKIFKALVEFCIRIKTLNYVSVGRYLNLDDKFKKELEAYVALVPYKYSDDGF</sequence>
<name>A0A8H4ACK7_GIGMA</name>
<dbReference type="SUPFAM" id="SSF81383">
    <property type="entry name" value="F-box domain"/>
    <property type="match status" value="1"/>
</dbReference>
<dbReference type="OrthoDB" id="2333478at2759"/>
<dbReference type="InterPro" id="IPR032675">
    <property type="entry name" value="LRR_dom_sf"/>
</dbReference>
<gene>
    <name evidence="1" type="ORF">F8M41_023925</name>
</gene>
<keyword evidence="2" id="KW-1185">Reference proteome</keyword>
<organism evidence="1 2">
    <name type="scientific">Gigaspora margarita</name>
    <dbReference type="NCBI Taxonomy" id="4874"/>
    <lineage>
        <taxon>Eukaryota</taxon>
        <taxon>Fungi</taxon>
        <taxon>Fungi incertae sedis</taxon>
        <taxon>Mucoromycota</taxon>
        <taxon>Glomeromycotina</taxon>
        <taxon>Glomeromycetes</taxon>
        <taxon>Diversisporales</taxon>
        <taxon>Gigasporaceae</taxon>
        <taxon>Gigaspora</taxon>
    </lineage>
</organism>
<protein>
    <recommendedName>
        <fullName evidence="3">F-box domain-containing protein</fullName>
    </recommendedName>
</protein>
<accession>A0A8H4ACK7</accession>